<protein>
    <submittedName>
        <fullName evidence="8">Oxidase</fullName>
    </submittedName>
</protein>
<dbReference type="AlphaFoldDB" id="A0A2S8J016"/>
<dbReference type="InterPro" id="IPR019576">
    <property type="entry name" value="Pyridoxamine_oxidase_dimer_C"/>
</dbReference>
<comment type="similarity">
    <text evidence="1">Belongs to the pyridoxamine 5'-phosphate oxidase family.</text>
</comment>
<evidence type="ECO:0000259" key="7">
    <source>
        <dbReference type="Pfam" id="PF10590"/>
    </source>
</evidence>
<evidence type="ECO:0000313" key="9">
    <source>
        <dbReference type="Proteomes" id="UP000238206"/>
    </source>
</evidence>
<feature type="binding site" evidence="5">
    <location>
        <position position="194"/>
    </location>
    <ligand>
        <name>FMN</name>
        <dbReference type="ChEBI" id="CHEBI:58210"/>
    </ligand>
</feature>
<dbReference type="Gene3D" id="2.30.110.10">
    <property type="entry name" value="Electron Transport, Fmn-binding Protein, Chain A"/>
    <property type="match status" value="1"/>
</dbReference>
<dbReference type="InterPro" id="IPR000659">
    <property type="entry name" value="Pyridox_Oxase"/>
</dbReference>
<reference evidence="8 9" key="1">
    <citation type="submission" date="2018-02" db="EMBL/GenBank/DDBJ databases">
        <title>Draft genome sequencing of Burkholderia cepacia Y14-15.</title>
        <authorList>
            <person name="Zheng B.-X."/>
        </authorList>
    </citation>
    <scope>NUCLEOTIDE SEQUENCE [LARGE SCALE GENOMIC DNA]</scope>
    <source>
        <strain evidence="8 9">Y14-15</strain>
    </source>
</reference>
<dbReference type="PANTHER" id="PTHR10851:SF0">
    <property type="entry name" value="PYRIDOXINE-5'-PHOSPHATE OXIDASE"/>
    <property type="match status" value="1"/>
</dbReference>
<dbReference type="InterPro" id="IPR012349">
    <property type="entry name" value="Split_barrel_FMN-bd"/>
</dbReference>
<feature type="binding site" evidence="5">
    <location>
        <position position="92"/>
    </location>
    <ligand>
        <name>FMN</name>
        <dbReference type="ChEBI" id="CHEBI:58210"/>
    </ligand>
</feature>
<feature type="binding site" evidence="5">
    <location>
        <begin position="149"/>
        <end position="150"/>
    </location>
    <ligand>
        <name>FMN</name>
        <dbReference type="ChEBI" id="CHEBI:58210"/>
    </ligand>
</feature>
<evidence type="ECO:0000256" key="2">
    <source>
        <dbReference type="ARBA" id="ARBA00022630"/>
    </source>
</evidence>
<proteinExistence type="inferred from homology"/>
<feature type="domain" description="Pyridoxamine 5'-phosphate oxidase N-terminal" evidence="6">
    <location>
        <begin position="43"/>
        <end position="155"/>
    </location>
</feature>
<feature type="binding site" evidence="5">
    <location>
        <position position="114"/>
    </location>
    <ligand>
        <name>FMN</name>
        <dbReference type="ChEBI" id="CHEBI:58210"/>
    </ligand>
</feature>
<accession>A0A2S8J016</accession>
<feature type="binding site" evidence="5">
    <location>
        <position position="204"/>
    </location>
    <ligand>
        <name>FMN</name>
        <dbReference type="ChEBI" id="CHEBI:58210"/>
    </ligand>
</feature>
<evidence type="ECO:0000256" key="4">
    <source>
        <dbReference type="ARBA" id="ARBA00023002"/>
    </source>
</evidence>
<dbReference type="SUPFAM" id="SSF50475">
    <property type="entry name" value="FMN-binding split barrel"/>
    <property type="match status" value="1"/>
</dbReference>
<dbReference type="EMBL" id="PUIQ01000006">
    <property type="protein sequence ID" value="PQP20318.1"/>
    <property type="molecule type" value="Genomic_DNA"/>
</dbReference>
<evidence type="ECO:0000256" key="1">
    <source>
        <dbReference type="ARBA" id="ARBA00007301"/>
    </source>
</evidence>
<dbReference type="GO" id="GO:0008615">
    <property type="term" value="P:pyridoxine biosynthetic process"/>
    <property type="evidence" value="ECO:0007669"/>
    <property type="project" value="InterPro"/>
</dbReference>
<organism evidence="8 9">
    <name type="scientific">Burkholderia cepacia</name>
    <name type="common">Pseudomonas cepacia</name>
    <dbReference type="NCBI Taxonomy" id="292"/>
    <lineage>
        <taxon>Bacteria</taxon>
        <taxon>Pseudomonadati</taxon>
        <taxon>Pseudomonadota</taxon>
        <taxon>Betaproteobacteria</taxon>
        <taxon>Burkholderiales</taxon>
        <taxon>Burkholderiaceae</taxon>
        <taxon>Burkholderia</taxon>
        <taxon>Burkholderia cepacia complex</taxon>
    </lineage>
</organism>
<evidence type="ECO:0000313" key="8">
    <source>
        <dbReference type="EMBL" id="PQP20318.1"/>
    </source>
</evidence>
<dbReference type="Pfam" id="PF10590">
    <property type="entry name" value="PNP_phzG_C"/>
    <property type="match status" value="1"/>
</dbReference>
<dbReference type="InterPro" id="IPR011576">
    <property type="entry name" value="Pyridox_Oxase_N"/>
</dbReference>
<evidence type="ECO:0000259" key="6">
    <source>
        <dbReference type="Pfam" id="PF01243"/>
    </source>
</evidence>
<keyword evidence="3 5" id="KW-0288">FMN</keyword>
<comment type="caution">
    <text evidence="8">The sequence shown here is derived from an EMBL/GenBank/DDBJ whole genome shotgun (WGS) entry which is preliminary data.</text>
</comment>
<evidence type="ECO:0000256" key="5">
    <source>
        <dbReference type="PIRSR" id="PIRSR000190-2"/>
    </source>
</evidence>
<gene>
    <name evidence="8" type="ORF">C5615_06590</name>
</gene>
<dbReference type="GO" id="GO:0010181">
    <property type="term" value="F:FMN binding"/>
    <property type="evidence" value="ECO:0007669"/>
    <property type="project" value="InterPro"/>
</dbReference>
<dbReference type="PIRSF" id="PIRSF000190">
    <property type="entry name" value="Pyd_amn-ph_oxd"/>
    <property type="match status" value="1"/>
</dbReference>
<dbReference type="GO" id="GO:0004733">
    <property type="term" value="F:pyridoxamine phosphate oxidase activity"/>
    <property type="evidence" value="ECO:0007669"/>
    <property type="project" value="InterPro"/>
</dbReference>
<keyword evidence="2" id="KW-0285">Flavoprotein</keyword>
<comment type="cofactor">
    <cofactor evidence="5">
        <name>FMN</name>
        <dbReference type="ChEBI" id="CHEBI:58210"/>
    </cofactor>
    <text evidence="5">Binds 1 FMN per subunit.</text>
</comment>
<dbReference type="NCBIfam" id="NF004231">
    <property type="entry name" value="PRK05679.1"/>
    <property type="match status" value="1"/>
</dbReference>
<feature type="domain" description="Pyridoxine 5'-phosphate oxidase dimerisation C-terminal" evidence="7">
    <location>
        <begin position="181"/>
        <end position="221"/>
    </location>
</feature>
<sequence length="221" mass="24662">MSHAMNTIATRLKALKTLAHAAPHVPAQDWPDTPHAQFERWLDEAVNAGAVEPQVMTLSTVRPDGRPDARSVVLLNVDARGWHFAASTRSPKGRQLENRPYAALTFYWPAIASQIRLSGPVERLPAAEGRADFAGRPERSRASILAGRQSERLDDPADLTRAIDAQLARLAADPALASDDWHLYALAPDEAEFWRADSARRFARQAYRRAGQRWERCALWP</sequence>
<name>A0A2S8J016_BURCE</name>
<keyword evidence="4" id="KW-0560">Oxidoreductase</keyword>
<evidence type="ECO:0000256" key="3">
    <source>
        <dbReference type="ARBA" id="ARBA00022643"/>
    </source>
</evidence>
<dbReference type="PANTHER" id="PTHR10851">
    <property type="entry name" value="PYRIDOXINE-5-PHOSPHATE OXIDASE"/>
    <property type="match status" value="1"/>
</dbReference>
<dbReference type="Pfam" id="PF01243">
    <property type="entry name" value="PNPOx_N"/>
    <property type="match status" value="1"/>
</dbReference>
<dbReference type="Proteomes" id="UP000238206">
    <property type="component" value="Unassembled WGS sequence"/>
</dbReference>